<dbReference type="SMART" id="SM00823">
    <property type="entry name" value="PKS_PP"/>
    <property type="match status" value="3"/>
</dbReference>
<dbReference type="InterPro" id="IPR014031">
    <property type="entry name" value="Ketoacyl_synth_C"/>
</dbReference>
<dbReference type="InterPro" id="IPR036736">
    <property type="entry name" value="ACP-like_sf"/>
</dbReference>
<keyword evidence="8" id="KW-0511">Multifunctional enzyme</keyword>
<dbReference type="InterPro" id="IPR032821">
    <property type="entry name" value="PKS_assoc"/>
</dbReference>
<dbReference type="InterPro" id="IPR020807">
    <property type="entry name" value="PKS_DH"/>
</dbReference>
<comment type="cofactor">
    <cofactor evidence="1">
        <name>pantetheine 4'-phosphate</name>
        <dbReference type="ChEBI" id="CHEBI:47942"/>
    </cofactor>
</comment>
<dbReference type="InterPro" id="IPR057326">
    <property type="entry name" value="KR_dom"/>
</dbReference>
<dbReference type="PANTHER" id="PTHR43775">
    <property type="entry name" value="FATTY ACID SYNTHASE"/>
    <property type="match status" value="1"/>
</dbReference>
<gene>
    <name evidence="15" type="ORF">FHU28_004729</name>
</gene>
<evidence type="ECO:0000256" key="7">
    <source>
        <dbReference type="ARBA" id="ARBA00023194"/>
    </source>
</evidence>
<dbReference type="Pfam" id="PF02801">
    <property type="entry name" value="Ketoacyl-synt_C"/>
    <property type="match status" value="3"/>
</dbReference>
<feature type="domain" description="Ketosynthase family 3 (KS3)" evidence="13">
    <location>
        <begin position="1813"/>
        <end position="2239"/>
    </location>
</feature>
<dbReference type="SUPFAM" id="SSF52151">
    <property type="entry name" value="FabD/lysophospholipase-like"/>
    <property type="match status" value="3"/>
</dbReference>
<dbReference type="Gene3D" id="3.30.70.3290">
    <property type="match status" value="2"/>
</dbReference>
<dbReference type="SMART" id="SM00822">
    <property type="entry name" value="PKS_KR"/>
    <property type="match status" value="3"/>
</dbReference>
<evidence type="ECO:0000256" key="2">
    <source>
        <dbReference type="ARBA" id="ARBA00004792"/>
    </source>
</evidence>
<dbReference type="PROSITE" id="PS00606">
    <property type="entry name" value="KS3_1"/>
    <property type="match status" value="3"/>
</dbReference>
<evidence type="ECO:0000256" key="1">
    <source>
        <dbReference type="ARBA" id="ARBA00001957"/>
    </source>
</evidence>
<dbReference type="Gene3D" id="1.10.1200.10">
    <property type="entry name" value="ACP-like"/>
    <property type="match status" value="3"/>
</dbReference>
<sequence length="4888" mass="506702">MPTEAEFLDYLRRATADLRDARRRVREVEAKDREPMAVIGMACRFPGGVSSPAELWDLVDRGGDGVGDFPTDRGWDLERLFNVDPDNPGTSTSNQGGFLYDAPQFDPGFFGISPREALAMDPHQRLLLETSWEAFEHAGIDPQALRGSRTGVFAGVMYHDYASRVLDLPDGVEGYIGTGNSGSVVSGRVAYTFGLEGPAVTVDTACSSSLVAVHLATQALRQRDCDFALAGGVTVMSTPGTFADFSRQRGLASDGRCKSFAAAADGTGWSEGVGVLLLQRLSDARRDGRRILAVVRGSAVNQDGASSGLTAPNGPSQERVIRQALANARLSPADVDVVEAHGTGTTLGDPIEAQALLATYGQDRGDGGPLWLGSVKSNLGHTQAAAGAAGLIKMIEAIRHRTMPATLHVDEPSPHIDWSAGQVSLLTEARAWSATDRPRRAAVSSFGISGTNAHVILEEAPGDDAPSTDEAPSAVDAPVALPLAPVFLSARTPEALAGQAGRWADHLARVDAPRPVDVAVSSVSRAGLEHRAVVLAGDADDLLAGLRALAAGEPTGAVTTGASAPRGRVAFLFSGQGAQRAGMGRELYGAFPVFAAALDEVCGHLDPLLPRPLREVLFAAAGTPGAGLLDQTVFTQAGLFAVEVALFRLVESFGVVPDLVAGHSIGEIAAAHVAGVLSLADACALVAARGRLMQALPAGGGMLAVAAAEAAVAASLAGLPGQLDLAAVNGPAAVVVAGDVEALDEVQRVWSEQGVQTRRLRVSHAFHSARMDPMLAEFAAVAEGLTFRPPTIPVVSNLTGRVADADQLCDPGYWVRHVRGTVRFADAVDCLRAEEVDTYLEVGPNGVLTAMTQNCLAERAEDEPAPLLVPVSRHDRPEPQALLEALASLHVHGHAVGWAGLLDRAGGRHVDLPTYAFEHQRYWLEPAGRWTDVSGAGLGAAGHPLLGAAVSVAGEDMVVLTGRLSTSTHAWLADHVVSGAVIVPGAALVELAVRAGDEVGASRVRELTVAAPLVLPQVGAVRVQVRVGAADEAGIRVVAVHSQSEGDPEAEWVSHAEGVLEPASADEPGVGEWPPVDGVEVDVTGWYPTLAERGLSYGPVFRGLRRVWTVGEDVYADVVLPDDAAVEAARFGVHPALLDAALHPIGLLPGSEGSGGARVPFAFEGVQVWASGARVLRVRLTRAGSAVRLVACDESGAAVVSVDTLALRELTGVSSSPDASARSLFEVAWQAQEVAPAGDASGWALLGSPAAAADLPAVAELPVYADVEAVAVASAVAPRLLLVPVGGLRRALHVETEPASVPGEMHAAAVDNGPESVRAATSQVLATVRSWLAADALAESRLVVVTRGAVSVGDGDRITDLAAATVWGLLRSAQSEHPGRIVLADVDADVDAGLLAVLSSVADEPVAFGGQVAVRSGEVFVPRLVRAVAPVSVETPVVGDGAVLVTGGTGALGALVAEHLVSAYGVRSLVLVSRRGPEAAGAGELSERLSALGASVRVVACDVTDRDQAFGLVGEVAAGGRLAGVVHTAGVLDDGVVEGLTAERLRAVLAPKVSAGWLLHEATAGLGLDLFVVFSSVAGVLGSPGQSAYAAGNAFLDALAVYRRQLGLPAVSLAWGMWDTPGMGASLDEADRARSTRGGITAMSADTGLRLFDAALTAGRPALVPAVIDLAALRAAAGAGLVPPMLRNLVGTTTTRRQAGQGTTWATRIGGLTADEARAQLDVLVRGLVAQVLGHGGAEAVPADRAFRELGFDSLTAVDLRNRVNAATGLRLPSTLVFDYPTPQALAAHVHAELAGAAGGPAAPGARTTTRADEPIAIVGLACRYPGGVESPDELWALLAGGGEGIGEFPADRGWDLESLFDPDPGRSGTSYTRRGGFLYGAAEFDPGFFGISPREALAMDPQQRLLLEASWESFESAGLDPQRLRGSRTGVFAGVMYHDYASQLMGLADEVEGYVGTGTSGSVLSGRVAYTFGLEGPAVTVDTACSSSLVALHLAAQALRSGECDLALAGGVTVMATPGTFIEFSRQRGLSADGRCKSFAASADGTGWSEGVGVLLVQRLSDAQREGRRILAVVRGSAVNQDGASNGLTAPNGPSQQRVIRQALASARLSPSDVDVVEAHGTGTTLGDPIEAQALLATYGQERPQDRPLLLGSIKSNIGHTQAAAGVAGVIKMVMAMRHGLVPATLHVDEPSPHVDWSAGAVALATEAMPWPRVGRPRRAAVSSFGISGTNAHVIIEQPPAETVGARPTDRPRADVVPLVLSAVDAPALRDQAARLGAHLAAHPELAPADVAHALVTTRATFDHRAVVLGRDTVDLTRALEAFHLGEATAAVTGVAARAADPVLVFPGHGDPWPAATVELLDRAPEFATAIAACEAALAPHVDWSLASVLRGADGAPTPADPGVAPAVRWAVAVSLGRWWRSLGVRPAAVLGHAHGALAAACVAGALSLEDAARTIALASPAEDGPDALAGITLRAAEVPLYSATTGGPVDTDGLDAARWYRDLTTDADADADAEPAVRALLDEGHRVLLEAAPATVLAVGIRESARADDAVVVAADDTVTGGWQRMLTVLAGLHVHGVPVDWTAILGAPTGPPLPLPTYAFQRQRYWPQPTAAAAPAPAGTDEADRHFWEAVERADASALAAAMRIDEATVSSLDPALPLLSSWRRRRRDESTVDSWRYRVTWKPLTVAPEATLAGTWLLVVPAAEAEHPLVDGVARTLGEGGAEVVRIDVPETGRPVLAERLARTGGPVAGVLSLLGLDDAPHPAHPVVPAGLAATYALVQALGDTGVTAPLWCATAGAVSTGRADQLDRPRQAMLWGLGRVVALEHPDRWGGLLDLPAELDPRDRARLVAVLAGVDAEDQLALRPSGVFARRLVRARAERTATQDWRPASGAVLVTGGLGSIGAQVARWLAREGVGELVLTGRQGPATPGADELADELRAAGATVTVAACDVADAVAVRALVERLAGQGTRIGAVFHTAGVAHAAPVAATDVADLADALRAKVAGAVNLDEACGDELSAFVLFSSGAGVWGGGHQGGYAAANAFLDALAEDRRRRGRAATAIAWGAWDGGGMVDAEGAADQMFRSGVRAMRPDLAVSVLAEALDHGDTTLTVADIAWDRFLQTYTLARPRPLIADIPEVARLLAAGQRDGGTPDAGSPLRGRLAGLAAPERRRVLLDLVRVHAAAVLRMSSPQALAADRSFREIGFDSLSAVEMRNRLAEAVGLNLPATLVFDRPTPDALAEHLAGRLAGDDTPAAEPVRAATALDEPIAIVSMSCRYPGGVAGPEDLWRLVAEGRDGIAEFPTDRGWDLAAIYDPDPDRPGTSYVREGGFLTDAAGFDAALFGISPREAMVMDPQQRVLLESAWELFERAGTAPADMRETNTGVFVGTNGQDYATLLMAARVETEGYQATGNVAAVISGRLAYHFGLQGPAVSVDTACSSSLVALHLACQSLRQGECDVAVAGGVTVMATPGPFLEFARQRGLALDGRCKSFAGAADGTGWGEGVGLVMLQRLSDARRDGRRILAVVRGSAMNQDGASNGLTAPNGPAQERVINQALANARLSAADVDAVDGHGTGTRLGDPIEAQALLATYGRQRPADRPLWLGSVKSNVGHTQAAAGVSGVIKMVLALQHDLLPPTLHVDEPSPHVDWSAGAVALLTEAQPWPDVDRPRRAGVSSFGVSGTNVHVILEQAPATPPADTAAPRPASADAPTTSSSRGTLGAADGTPLLPWVVSADTADSLRAQAARLADWLPGSGTPAADVARALATGRSPLRHRAVLLAADADAALAGLRALAAGQDHPGLTRGTAEPGGALAALFSGQGAQHAGMGRRLWETFPVFAATLDEACQHLDAYLPRPLRTVLFAEPGTAEADLLDQTVFTQAGLFAVEVALFRLLEHWGIRPDFVAGHSVGEISAAHVAGVLDLADACALVGNRGRLMQALPPGGGMLAVAAPEVDVLRALSGTPGQPAVAAVNGPAAVVVAGAEDVLTELATHFADLGVRTKRLRVSHAFHSPLMEPMLAEFAAVAATLSYAPPTVPLVSNLTGTVVDPEQLCTPDYWVRHVREAVRFADTVTHLHSHGVTRFLEIGPDTVLTALTAAALPVDAPVVVTGVQRPGQDEVATLLGAVARLHCHGVPVRFPALLPGAAAPVNLPTYAFAHQRFWPTLDAAATHTPAAAHDDVDSAFWRAVASGDGDALAGRLGLDADRPLRELLPDLDRWRRQQQEDTLAGGWRYRITWRPRALVAGAVDGTWTLVHSGTDQPVVDRLAELLTARGGTVRQLAVDPATTDRSTLAGQLAAAAPTRIVSLLAIDERAHPDRSAVPLGLTANLALVQAVTDALPPVPLWLLTRQAVATGADDPVAHPAQATTWGLGLVTALEHPRHWGGLLDLPATLDTAAAEGVLAALTAAGDEDQLAVRDSGTYLRRLERAPRAEAPAGWQAPGTVLVTGGTGAVGRYAAGWFARHGARRLLLVSRRGAAAPGADEAVAELAALGAEARVLACDLADRDAVADLVRGLRADGETVHAVVHAAGVGQLNPVAAVTEAELADVVSGKIAGARHLDEFLDPEPLDLVVHFSSIAAVWGVGDHGAYAAGNAFLDAWAQSRPAGRARHLSVNWGPWAGGGMVTDAHAAAMSRRGVSLLDREPAMAALRAGLDGDDTALTVADIDWERFAPVFASARPRPLISEIAEVAAQAAAARADAEDGDQVAGELRKRLGELSQAEQARLLVDLIRTAAGEVIGHDSPYAVEAGRPFRDLGFDSLTAVELRGRLARSTGLSLPSSVVFDHPTPQALAEHLRAELLDEASVEALPTLAELDQLEGALALRDPDDIGRVRITMRLHSLLERLGAAEERREDTAEVAGRLRAASNQELFDLIDQDLGLS</sequence>
<keyword evidence="7" id="KW-0045">Antibiotic biosynthesis</keyword>
<dbReference type="InterPro" id="IPR036291">
    <property type="entry name" value="NAD(P)-bd_dom_sf"/>
</dbReference>
<evidence type="ECO:0000259" key="14">
    <source>
        <dbReference type="PROSITE" id="PS52019"/>
    </source>
</evidence>
<evidence type="ECO:0000256" key="4">
    <source>
        <dbReference type="ARBA" id="ARBA00022553"/>
    </source>
</evidence>
<proteinExistence type="predicted"/>
<feature type="domain" description="Ketosynthase family 3 (KS3)" evidence="13">
    <location>
        <begin position="3270"/>
        <end position="3696"/>
    </location>
</feature>
<dbReference type="PANTHER" id="PTHR43775:SF51">
    <property type="entry name" value="INACTIVE PHENOLPHTHIOCEROL SYNTHESIS POLYKETIDE SYNTHASE TYPE I PKS1-RELATED"/>
    <property type="match status" value="1"/>
</dbReference>
<dbReference type="InterPro" id="IPR016036">
    <property type="entry name" value="Malonyl_transacylase_ACP-bd"/>
</dbReference>
<dbReference type="SMART" id="SM00825">
    <property type="entry name" value="PKS_KS"/>
    <property type="match status" value="3"/>
</dbReference>
<dbReference type="SUPFAM" id="SSF53901">
    <property type="entry name" value="Thiolase-like"/>
    <property type="match status" value="3"/>
</dbReference>
<dbReference type="SMART" id="SM00827">
    <property type="entry name" value="PKS_AT"/>
    <property type="match status" value="2"/>
</dbReference>
<dbReference type="EMBL" id="JACHJC010000001">
    <property type="protein sequence ID" value="MBB5114890.1"/>
    <property type="molecule type" value="Genomic_DNA"/>
</dbReference>
<keyword evidence="16" id="KW-1185">Reference proteome</keyword>
<dbReference type="InterPro" id="IPR042104">
    <property type="entry name" value="PKS_dehydratase_sf"/>
</dbReference>
<keyword evidence="4" id="KW-0597">Phosphoprotein</keyword>
<dbReference type="InterPro" id="IPR015083">
    <property type="entry name" value="NorB/c/GfsB-D-like_docking"/>
</dbReference>
<feature type="region of interest" description="C-terminal hotdog fold" evidence="10">
    <location>
        <begin position="1078"/>
        <end position="1216"/>
    </location>
</feature>
<dbReference type="InterPro" id="IPR013968">
    <property type="entry name" value="PKS_KR"/>
</dbReference>
<dbReference type="Pfam" id="PF14765">
    <property type="entry name" value="PS-DH"/>
    <property type="match status" value="1"/>
</dbReference>
<dbReference type="SUPFAM" id="SSF55048">
    <property type="entry name" value="Probable ACP-binding domain of malonyl-CoA ACP transacylase"/>
    <property type="match status" value="2"/>
</dbReference>
<dbReference type="PROSITE" id="PS50075">
    <property type="entry name" value="CARRIER"/>
    <property type="match status" value="3"/>
</dbReference>
<comment type="pathway">
    <text evidence="2">Antibiotic biosynthesis.</text>
</comment>
<dbReference type="Gene3D" id="3.40.50.11460">
    <property type="match status" value="1"/>
</dbReference>
<comment type="caution">
    <text evidence="15">The sequence shown here is derived from an EMBL/GenBank/DDBJ whole genome shotgun (WGS) entry which is preliminary data.</text>
</comment>
<name>A0ABR6MJQ8_MICEC</name>
<evidence type="ECO:0000256" key="10">
    <source>
        <dbReference type="PROSITE-ProRule" id="PRU01363"/>
    </source>
</evidence>
<dbReference type="CDD" id="cd08952">
    <property type="entry name" value="KR_1_SDR_x"/>
    <property type="match status" value="2"/>
</dbReference>
<dbReference type="Gene3D" id="6.10.140.1830">
    <property type="match status" value="2"/>
</dbReference>
<dbReference type="PROSITE" id="PS00012">
    <property type="entry name" value="PHOSPHOPANTETHEINE"/>
    <property type="match status" value="3"/>
</dbReference>
<dbReference type="Pfam" id="PF00550">
    <property type="entry name" value="PP-binding"/>
    <property type="match status" value="3"/>
</dbReference>
<dbReference type="Gene3D" id="3.10.129.110">
    <property type="entry name" value="Polyketide synthase dehydratase"/>
    <property type="match status" value="1"/>
</dbReference>
<feature type="domain" description="Ketosynthase family 3 (KS3)" evidence="13">
    <location>
        <begin position="33"/>
        <end position="459"/>
    </location>
</feature>
<evidence type="ECO:0000259" key="13">
    <source>
        <dbReference type="PROSITE" id="PS52004"/>
    </source>
</evidence>
<dbReference type="NCBIfam" id="NF045894">
    <property type="entry name" value="PKS_plus_SDR"/>
    <property type="match status" value="1"/>
</dbReference>
<dbReference type="InterPro" id="IPR049552">
    <property type="entry name" value="PKS_DH_N"/>
</dbReference>
<dbReference type="InterPro" id="IPR014030">
    <property type="entry name" value="Ketoacyl_synth_N"/>
</dbReference>
<dbReference type="SUPFAM" id="SSF47336">
    <property type="entry name" value="ACP-like"/>
    <property type="match status" value="3"/>
</dbReference>
<feature type="region of interest" description="N-terminal hotdog fold" evidence="10">
    <location>
        <begin position="943"/>
        <end position="1067"/>
    </location>
</feature>
<dbReference type="Gene3D" id="3.40.366.10">
    <property type="entry name" value="Malonyl-Coenzyme A Acyl Carrier Protein, domain 2"/>
    <property type="match status" value="3"/>
</dbReference>
<dbReference type="SMART" id="SM01294">
    <property type="entry name" value="PKS_PP_betabranch"/>
    <property type="match status" value="3"/>
</dbReference>
<dbReference type="RefSeq" id="WP_184686654.1">
    <property type="nucleotide sequence ID" value="NZ_JACHJC010000001.1"/>
</dbReference>
<dbReference type="SMART" id="SM00826">
    <property type="entry name" value="PKS_DH"/>
    <property type="match status" value="1"/>
</dbReference>
<dbReference type="GO" id="GO:0016740">
    <property type="term" value="F:transferase activity"/>
    <property type="evidence" value="ECO:0007669"/>
    <property type="project" value="UniProtKB-KW"/>
</dbReference>
<dbReference type="InterPro" id="IPR050091">
    <property type="entry name" value="PKS_NRPS_Biosynth_Enz"/>
</dbReference>
<dbReference type="Pfam" id="PF00109">
    <property type="entry name" value="ketoacyl-synt"/>
    <property type="match status" value="3"/>
</dbReference>
<dbReference type="Pfam" id="PF08659">
    <property type="entry name" value="KR"/>
    <property type="match status" value="3"/>
</dbReference>
<dbReference type="InterPro" id="IPR016035">
    <property type="entry name" value="Acyl_Trfase/lysoPLipase"/>
</dbReference>
<organism evidence="15 16">
    <name type="scientific">Micromonospora echinospora</name>
    <name type="common">Micromonospora purpurea</name>
    <dbReference type="NCBI Taxonomy" id="1877"/>
    <lineage>
        <taxon>Bacteria</taxon>
        <taxon>Bacillati</taxon>
        <taxon>Actinomycetota</taxon>
        <taxon>Actinomycetes</taxon>
        <taxon>Micromonosporales</taxon>
        <taxon>Micromonosporaceae</taxon>
        <taxon>Micromonospora</taxon>
    </lineage>
</organism>
<evidence type="ECO:0000256" key="11">
    <source>
        <dbReference type="SAM" id="MobiDB-lite"/>
    </source>
</evidence>
<dbReference type="PROSITE" id="PS52004">
    <property type="entry name" value="KS3_2"/>
    <property type="match status" value="3"/>
</dbReference>
<evidence type="ECO:0000256" key="8">
    <source>
        <dbReference type="ARBA" id="ARBA00023268"/>
    </source>
</evidence>
<keyword evidence="5 15" id="KW-0808">Transferase</keyword>
<dbReference type="Proteomes" id="UP000618986">
    <property type="component" value="Unassembled WGS sequence"/>
</dbReference>
<keyword evidence="9" id="KW-0012">Acyltransferase</keyword>
<evidence type="ECO:0000256" key="5">
    <source>
        <dbReference type="ARBA" id="ARBA00022679"/>
    </source>
</evidence>
<dbReference type="Pfam" id="PF08990">
    <property type="entry name" value="Docking"/>
    <property type="match status" value="1"/>
</dbReference>
<evidence type="ECO:0000256" key="6">
    <source>
        <dbReference type="ARBA" id="ARBA00022737"/>
    </source>
</evidence>
<evidence type="ECO:0000313" key="16">
    <source>
        <dbReference type="Proteomes" id="UP000618986"/>
    </source>
</evidence>
<feature type="domain" description="Carrier" evidence="12">
    <location>
        <begin position="3177"/>
        <end position="3252"/>
    </location>
</feature>
<dbReference type="Pfam" id="PF00698">
    <property type="entry name" value="Acyl_transf_1"/>
    <property type="match status" value="3"/>
</dbReference>
<feature type="domain" description="PKS/mFAS DH" evidence="14">
    <location>
        <begin position="943"/>
        <end position="1216"/>
    </location>
</feature>
<dbReference type="InterPro" id="IPR054514">
    <property type="entry name" value="RhiE-like_linker"/>
</dbReference>
<protein>
    <submittedName>
        <fullName evidence="15">Acyl transferase domain-containing protein/acyl carrier protein</fullName>
    </submittedName>
</protein>
<dbReference type="InterPro" id="IPR006162">
    <property type="entry name" value="Ppantetheine_attach_site"/>
</dbReference>
<dbReference type="Gene3D" id="3.40.47.10">
    <property type="match status" value="3"/>
</dbReference>
<keyword evidence="6" id="KW-0677">Repeat</keyword>
<dbReference type="SUPFAM" id="SSF51735">
    <property type="entry name" value="NAD(P)-binding Rossmann-fold domains"/>
    <property type="match status" value="6"/>
</dbReference>
<feature type="active site" description="Proton donor; for dehydratase activity" evidence="10">
    <location>
        <position position="1139"/>
    </location>
</feature>
<feature type="compositionally biased region" description="Low complexity" evidence="11">
    <location>
        <begin position="3702"/>
        <end position="3722"/>
    </location>
</feature>
<accession>A0ABR6MJQ8</accession>
<feature type="region of interest" description="Disordered" evidence="11">
    <location>
        <begin position="3699"/>
        <end position="3727"/>
    </location>
</feature>
<dbReference type="Pfam" id="PF22336">
    <property type="entry name" value="RhiE-like_linker"/>
    <property type="match status" value="1"/>
</dbReference>
<dbReference type="InterPro" id="IPR018201">
    <property type="entry name" value="Ketoacyl_synth_AS"/>
</dbReference>
<feature type="active site" description="Proton acceptor; for dehydratase activity" evidence="10">
    <location>
        <position position="975"/>
    </location>
</feature>
<feature type="domain" description="Carrier" evidence="12">
    <location>
        <begin position="1719"/>
        <end position="1794"/>
    </location>
</feature>
<dbReference type="InterPro" id="IPR014043">
    <property type="entry name" value="Acyl_transferase_dom"/>
</dbReference>
<dbReference type="Gene3D" id="3.40.50.720">
    <property type="entry name" value="NAD(P)-binding Rossmann-like Domain"/>
    <property type="match status" value="3"/>
</dbReference>
<evidence type="ECO:0000256" key="3">
    <source>
        <dbReference type="ARBA" id="ARBA00022450"/>
    </source>
</evidence>
<dbReference type="InterPro" id="IPR009081">
    <property type="entry name" value="PP-bd_ACP"/>
</dbReference>
<dbReference type="InterPro" id="IPR020806">
    <property type="entry name" value="PKS_PP-bd"/>
</dbReference>
<dbReference type="InterPro" id="IPR001227">
    <property type="entry name" value="Ac_transferase_dom_sf"/>
</dbReference>
<dbReference type="PROSITE" id="PS52019">
    <property type="entry name" value="PKS_MFAS_DH"/>
    <property type="match status" value="1"/>
</dbReference>
<dbReference type="GeneID" id="300295264"/>
<dbReference type="Pfam" id="PF21089">
    <property type="entry name" value="PKS_DH_N"/>
    <property type="match status" value="1"/>
</dbReference>
<keyword evidence="3" id="KW-0596">Phosphopantetheine</keyword>
<evidence type="ECO:0000313" key="15">
    <source>
        <dbReference type="EMBL" id="MBB5114890.1"/>
    </source>
</evidence>
<dbReference type="InterPro" id="IPR020841">
    <property type="entry name" value="PKS_Beta-ketoAc_synthase_dom"/>
</dbReference>
<dbReference type="InterPro" id="IPR041618">
    <property type="entry name" value="PKS_DE"/>
</dbReference>
<feature type="domain" description="Carrier" evidence="12">
    <location>
        <begin position="4731"/>
        <end position="4806"/>
    </location>
</feature>
<reference evidence="15 16" key="1">
    <citation type="submission" date="2020-08" db="EMBL/GenBank/DDBJ databases">
        <title>Sequencing the genomes of 1000 actinobacteria strains.</title>
        <authorList>
            <person name="Klenk H.-P."/>
        </authorList>
    </citation>
    <scope>NUCLEOTIDE SEQUENCE [LARGE SCALE GENOMIC DNA]</scope>
    <source>
        <strain evidence="15 16">DSM 43036</strain>
    </source>
</reference>
<dbReference type="Pfam" id="PF16197">
    <property type="entry name" value="KAsynt_C_assoc"/>
    <property type="match status" value="2"/>
</dbReference>
<dbReference type="Pfam" id="PF18369">
    <property type="entry name" value="PKS_DE"/>
    <property type="match status" value="2"/>
</dbReference>
<evidence type="ECO:0000256" key="9">
    <source>
        <dbReference type="ARBA" id="ARBA00023315"/>
    </source>
</evidence>
<evidence type="ECO:0000259" key="12">
    <source>
        <dbReference type="PROSITE" id="PS50075"/>
    </source>
</evidence>
<dbReference type="InterPro" id="IPR049900">
    <property type="entry name" value="PKS_mFAS_DH"/>
</dbReference>
<dbReference type="InterPro" id="IPR049551">
    <property type="entry name" value="PKS_DH_C"/>
</dbReference>
<dbReference type="InterPro" id="IPR016039">
    <property type="entry name" value="Thiolase-like"/>
</dbReference>
<dbReference type="CDD" id="cd00833">
    <property type="entry name" value="PKS"/>
    <property type="match status" value="3"/>
</dbReference>
<dbReference type="CDD" id="cd08956">
    <property type="entry name" value="KR_3_FAS_SDR_x"/>
    <property type="match status" value="1"/>
</dbReference>